<keyword evidence="2" id="KW-1185">Reference proteome</keyword>
<accession>A0ABD6BAN9</accession>
<dbReference type="Proteomes" id="UP001597076">
    <property type="component" value="Unassembled WGS sequence"/>
</dbReference>
<dbReference type="EMBL" id="JBHUDI010000001">
    <property type="protein sequence ID" value="MFD1562098.1"/>
    <property type="molecule type" value="Genomic_DNA"/>
</dbReference>
<gene>
    <name evidence="1" type="ORF">ACFR99_00725</name>
</gene>
<proteinExistence type="predicted"/>
<name>A0ABD6BAN9_9EURY</name>
<reference evidence="1 2" key="1">
    <citation type="journal article" date="2019" name="Int. J. Syst. Evol. Microbiol.">
        <title>The Global Catalogue of Microorganisms (GCM) 10K type strain sequencing project: providing services to taxonomists for standard genome sequencing and annotation.</title>
        <authorList>
            <consortium name="The Broad Institute Genomics Platform"/>
            <consortium name="The Broad Institute Genome Sequencing Center for Infectious Disease"/>
            <person name="Wu L."/>
            <person name="Ma J."/>
        </authorList>
    </citation>
    <scope>NUCLEOTIDE SEQUENCE [LARGE SCALE GENOMIC DNA]</scope>
    <source>
        <strain evidence="1 2">CGMCC 1.12230</strain>
    </source>
</reference>
<evidence type="ECO:0000313" key="2">
    <source>
        <dbReference type="Proteomes" id="UP001597076"/>
    </source>
</evidence>
<comment type="caution">
    <text evidence="1">The sequence shown here is derived from an EMBL/GenBank/DDBJ whole genome shotgun (WGS) entry which is preliminary data.</text>
</comment>
<evidence type="ECO:0000313" key="1">
    <source>
        <dbReference type="EMBL" id="MFD1562098.1"/>
    </source>
</evidence>
<dbReference type="RefSeq" id="WP_390283317.1">
    <property type="nucleotide sequence ID" value="NZ_JBHUDI010000001.1"/>
</dbReference>
<dbReference type="AlphaFoldDB" id="A0ABD6BAN9"/>
<protein>
    <submittedName>
        <fullName evidence="1">Uncharacterized protein</fullName>
    </submittedName>
</protein>
<organism evidence="1 2">
    <name type="scientific">Haloarchaeobius amylolyticus</name>
    <dbReference type="NCBI Taxonomy" id="1198296"/>
    <lineage>
        <taxon>Archaea</taxon>
        <taxon>Methanobacteriati</taxon>
        <taxon>Methanobacteriota</taxon>
        <taxon>Stenosarchaea group</taxon>
        <taxon>Halobacteria</taxon>
        <taxon>Halobacteriales</taxon>
        <taxon>Halorubellaceae</taxon>
        <taxon>Haloarchaeobius</taxon>
    </lineage>
</organism>
<sequence length="54" mass="6432">MFEHDRRLLIPKSPFAELTVTNLVGVADEIRRLRIGKPRFDRRVRFVLVIAEQR</sequence>